<dbReference type="PANTHER" id="PTHR48174:SF5">
    <property type="entry name" value="VACUOLAR PROTEIN SORTING-ASSOCIATED PROTEIN 62"/>
    <property type="match status" value="1"/>
</dbReference>
<feature type="transmembrane region" description="Helical" evidence="1">
    <location>
        <begin position="353"/>
        <end position="370"/>
    </location>
</feature>
<reference evidence="4" key="1">
    <citation type="journal article" date="2019" name="Int. J. Syst. Evol. Microbiol.">
        <title>The Global Catalogue of Microorganisms (GCM) 10K type strain sequencing project: providing services to taxonomists for standard genome sequencing and annotation.</title>
        <authorList>
            <consortium name="The Broad Institute Genomics Platform"/>
            <consortium name="The Broad Institute Genome Sequencing Center for Infectious Disease"/>
            <person name="Wu L."/>
            <person name="Ma J."/>
        </authorList>
    </citation>
    <scope>NUCLEOTIDE SEQUENCE [LARGE SCALE GENOMIC DNA]</scope>
    <source>
        <strain evidence="4">JCM 14969</strain>
    </source>
</reference>
<keyword evidence="2" id="KW-0732">Signal</keyword>
<feature type="transmembrane region" description="Helical" evidence="1">
    <location>
        <begin position="448"/>
        <end position="475"/>
    </location>
</feature>
<keyword evidence="1" id="KW-0472">Membrane</keyword>
<gene>
    <name evidence="3" type="ORF">GCM10009789_02820</name>
</gene>
<protein>
    <recommendedName>
        <fullName evidence="5">DUF946 domain-containing protein</fullName>
    </recommendedName>
</protein>
<accession>A0ABP4N2Q0</accession>
<keyword evidence="1" id="KW-1133">Transmembrane helix</keyword>
<dbReference type="PROSITE" id="PS51257">
    <property type="entry name" value="PROKAR_LIPOPROTEIN"/>
    <property type="match status" value="1"/>
</dbReference>
<name>A0ABP4N2Q0_9ACTN</name>
<feature type="transmembrane region" description="Helical" evidence="1">
    <location>
        <begin position="562"/>
        <end position="586"/>
    </location>
</feature>
<feature type="transmembrane region" description="Helical" evidence="1">
    <location>
        <begin position="496"/>
        <end position="517"/>
    </location>
</feature>
<feature type="chain" id="PRO_5045987367" description="DUF946 domain-containing protein" evidence="2">
    <location>
        <begin position="30"/>
        <end position="644"/>
    </location>
</feature>
<feature type="transmembrane region" description="Helical" evidence="1">
    <location>
        <begin position="598"/>
        <end position="619"/>
    </location>
</feature>
<evidence type="ECO:0000313" key="3">
    <source>
        <dbReference type="EMBL" id="GAA1552660.1"/>
    </source>
</evidence>
<feature type="signal peptide" evidence="2">
    <location>
        <begin position="1"/>
        <end position="29"/>
    </location>
</feature>
<evidence type="ECO:0008006" key="5">
    <source>
        <dbReference type="Google" id="ProtNLM"/>
    </source>
</evidence>
<proteinExistence type="predicted"/>
<keyword evidence="4" id="KW-1185">Reference proteome</keyword>
<keyword evidence="1" id="KW-0812">Transmembrane</keyword>
<sequence>MGGRRLRWPAGLLVSTLACLLFVPSPASAGISDEQRLAERFAPVVALVHQDTECGPGEPYQPSDVDAFLGNESVALRGPWDRDDLVKIAPTTDDLSKGLAGYHLDFPGNPLKPGCDYELWARVATAGTPPTVYAHLATETGRNDRLALQYWFYYPFNDYNNKHESDWETVQLVFAAQDAAEALTQQPVEVGYSQHEGVEVARWGDPKLELVDGTHPVVRVASGSHANYYDAALFLGRSSQQGFGCDDTRTPADSVRPAVKLIPSDPAAARAALPWIAYEGRWGQREQAFYNGPTGPGTKERWTNPISFEEEHGRDRSYAVPAGGLLGTTATDFFCSGVADGSDVVRKLADDPTPLLIGAGLLILVVSYLIRRTSWRPTAPLRLARRRAGGQVLAAAARMYVSRWTLFVPIGLVVIPAFLLAGALQSLIVGTPRIAGIAAGGEAGGLRVTVAALVSYVIVGIVIVAVLGATTRALVEIDAEREVGPRRAYQLSSAHWRRVVGALLVSTILVALLSLTIVLLPVAIALIVAFALFVPVVELEGESAPGALRRSAQLVRHQILKVAALLALSILLATAVGPLLGTLMILATNAPFPLANVIAGLTFAFLMPYVALTMAYVYFDTLVREQLRRLEPAAPPTLPAELVS</sequence>
<feature type="transmembrane region" description="Helical" evidence="1">
    <location>
        <begin position="523"/>
        <end position="541"/>
    </location>
</feature>
<organism evidence="3 4">
    <name type="scientific">Kribbella sancticallisti</name>
    <dbReference type="NCBI Taxonomy" id="460087"/>
    <lineage>
        <taxon>Bacteria</taxon>
        <taxon>Bacillati</taxon>
        <taxon>Actinomycetota</taxon>
        <taxon>Actinomycetes</taxon>
        <taxon>Propionibacteriales</taxon>
        <taxon>Kribbellaceae</taxon>
        <taxon>Kribbella</taxon>
    </lineage>
</organism>
<dbReference type="EMBL" id="BAAAOS010000005">
    <property type="protein sequence ID" value="GAA1552660.1"/>
    <property type="molecule type" value="Genomic_DNA"/>
</dbReference>
<evidence type="ECO:0000256" key="1">
    <source>
        <dbReference type="SAM" id="Phobius"/>
    </source>
</evidence>
<comment type="caution">
    <text evidence="3">The sequence shown here is derived from an EMBL/GenBank/DDBJ whole genome shotgun (WGS) entry which is preliminary data.</text>
</comment>
<evidence type="ECO:0000256" key="2">
    <source>
        <dbReference type="SAM" id="SignalP"/>
    </source>
</evidence>
<dbReference type="Proteomes" id="UP001500393">
    <property type="component" value="Unassembled WGS sequence"/>
</dbReference>
<evidence type="ECO:0000313" key="4">
    <source>
        <dbReference type="Proteomes" id="UP001500393"/>
    </source>
</evidence>
<dbReference type="PANTHER" id="PTHR48174">
    <property type="entry name" value="DUF946 FAMILY PROTEIN"/>
    <property type="match status" value="1"/>
</dbReference>
<feature type="transmembrane region" description="Helical" evidence="1">
    <location>
        <begin position="406"/>
        <end position="428"/>
    </location>
</feature>